<proteinExistence type="predicted"/>
<gene>
    <name evidence="1" type="ORF">SOP96_13555</name>
</gene>
<keyword evidence="2" id="KW-1185">Reference proteome</keyword>
<dbReference type="EMBL" id="JAYLAA010000043">
    <property type="protein sequence ID" value="MEC3876745.1"/>
    <property type="molecule type" value="Genomic_DNA"/>
</dbReference>
<protein>
    <submittedName>
        <fullName evidence="1">Uncharacterized protein</fullName>
    </submittedName>
</protein>
<dbReference type="Proteomes" id="UP001348397">
    <property type="component" value="Unassembled WGS sequence"/>
</dbReference>
<sequence length="165" mass="18572">MKFKSLPWHNFWKFLKITREKQLMKIPVFALCIVLFMASCSSVKNLDATLPKDISERPADENSQKYDQAQLDKLKASIESEISKEKCKDASEWTFAPMGAKGCGGPQLYIAYPKKMESSILPKINDYTAKVKAFNQKYSTVSDCMMVMPPASIKCVNGKAELVNS</sequence>
<comment type="caution">
    <text evidence="1">The sequence shown here is derived from an EMBL/GenBank/DDBJ whole genome shotgun (WGS) entry which is preliminary data.</text>
</comment>
<evidence type="ECO:0000313" key="1">
    <source>
        <dbReference type="EMBL" id="MEC3876745.1"/>
    </source>
</evidence>
<dbReference type="RefSeq" id="WP_326321467.1">
    <property type="nucleotide sequence ID" value="NZ_JAYLAA010000043.1"/>
</dbReference>
<organism evidence="1 2">
    <name type="scientific">Chryseobacterium salviniae</name>
    <dbReference type="NCBI Taxonomy" id="3101750"/>
    <lineage>
        <taxon>Bacteria</taxon>
        <taxon>Pseudomonadati</taxon>
        <taxon>Bacteroidota</taxon>
        <taxon>Flavobacteriia</taxon>
        <taxon>Flavobacteriales</taxon>
        <taxon>Weeksellaceae</taxon>
        <taxon>Chryseobacterium group</taxon>
        <taxon>Chryseobacterium</taxon>
    </lineage>
</organism>
<reference evidence="1 2" key="1">
    <citation type="submission" date="2024-01" db="EMBL/GenBank/DDBJ databases">
        <title>Chryseobacterium sp. T9W2-O.</title>
        <authorList>
            <person name="Maltman C."/>
        </authorList>
    </citation>
    <scope>NUCLEOTIDE SEQUENCE [LARGE SCALE GENOMIC DNA]</scope>
    <source>
        <strain evidence="1 2">T9W2-O</strain>
    </source>
</reference>
<name>A0ABU6HXB5_9FLAO</name>
<accession>A0ABU6HXB5</accession>
<evidence type="ECO:0000313" key="2">
    <source>
        <dbReference type="Proteomes" id="UP001348397"/>
    </source>
</evidence>